<protein>
    <submittedName>
        <fullName evidence="1">Uncharacterized protein</fullName>
    </submittedName>
</protein>
<dbReference type="AlphaFoldDB" id="A0AAD7MNV7"/>
<evidence type="ECO:0000313" key="1">
    <source>
        <dbReference type="EMBL" id="KAJ7724571.1"/>
    </source>
</evidence>
<proteinExistence type="predicted"/>
<gene>
    <name evidence="1" type="ORF">DFH07DRAFT_783247</name>
</gene>
<name>A0AAD7MNV7_9AGAR</name>
<reference evidence="1" key="1">
    <citation type="submission" date="2023-03" db="EMBL/GenBank/DDBJ databases">
        <title>Massive genome expansion in bonnet fungi (Mycena s.s.) driven by repeated elements and novel gene families across ecological guilds.</title>
        <authorList>
            <consortium name="Lawrence Berkeley National Laboratory"/>
            <person name="Harder C.B."/>
            <person name="Miyauchi S."/>
            <person name="Viragh M."/>
            <person name="Kuo A."/>
            <person name="Thoen E."/>
            <person name="Andreopoulos B."/>
            <person name="Lu D."/>
            <person name="Skrede I."/>
            <person name="Drula E."/>
            <person name="Henrissat B."/>
            <person name="Morin E."/>
            <person name="Kohler A."/>
            <person name="Barry K."/>
            <person name="LaButti K."/>
            <person name="Morin E."/>
            <person name="Salamov A."/>
            <person name="Lipzen A."/>
            <person name="Mereny Z."/>
            <person name="Hegedus B."/>
            <person name="Baldrian P."/>
            <person name="Stursova M."/>
            <person name="Weitz H."/>
            <person name="Taylor A."/>
            <person name="Grigoriev I.V."/>
            <person name="Nagy L.G."/>
            <person name="Martin F."/>
            <person name="Kauserud H."/>
        </authorList>
    </citation>
    <scope>NUCLEOTIDE SEQUENCE</scope>
    <source>
        <strain evidence="1">CBHHK188m</strain>
    </source>
</reference>
<dbReference type="EMBL" id="JARJLG010000237">
    <property type="protein sequence ID" value="KAJ7724571.1"/>
    <property type="molecule type" value="Genomic_DNA"/>
</dbReference>
<sequence length="143" mass="15479">MKVGAIVVVAMNDGVSLQFDQNVRGVNRFIKGATSRVWNMVTNGKIAAVTANDLPVGIVARVANPRQHLICLELQQHLQSIHCNGWHREAALGCCLNDALAGGVQRPRDNTSSTQLAGRGSTPRAQISISYGYLSWGRIHVVH</sequence>
<accession>A0AAD7MNV7</accession>
<evidence type="ECO:0000313" key="2">
    <source>
        <dbReference type="Proteomes" id="UP001215280"/>
    </source>
</evidence>
<comment type="caution">
    <text evidence="1">The sequence shown here is derived from an EMBL/GenBank/DDBJ whole genome shotgun (WGS) entry which is preliminary data.</text>
</comment>
<keyword evidence="2" id="KW-1185">Reference proteome</keyword>
<organism evidence="1 2">
    <name type="scientific">Mycena maculata</name>
    <dbReference type="NCBI Taxonomy" id="230809"/>
    <lineage>
        <taxon>Eukaryota</taxon>
        <taxon>Fungi</taxon>
        <taxon>Dikarya</taxon>
        <taxon>Basidiomycota</taxon>
        <taxon>Agaricomycotina</taxon>
        <taxon>Agaricomycetes</taxon>
        <taxon>Agaricomycetidae</taxon>
        <taxon>Agaricales</taxon>
        <taxon>Marasmiineae</taxon>
        <taxon>Mycenaceae</taxon>
        <taxon>Mycena</taxon>
    </lineage>
</organism>
<dbReference type="Proteomes" id="UP001215280">
    <property type="component" value="Unassembled WGS sequence"/>
</dbReference>